<protein>
    <submittedName>
        <fullName evidence="1">Uncharacterized protein</fullName>
    </submittedName>
</protein>
<proteinExistence type="predicted"/>
<sequence>MTNEPFKTVILSIPKCEIEMDFCEVGPFPNMGVDIHTLVKLKDKHIGTKIDDSTYYFLRDILGKVIEEKTIEEQEDE</sequence>
<dbReference type="EMBL" id="LAZR01011933">
    <property type="protein sequence ID" value="KKM52633.1"/>
    <property type="molecule type" value="Genomic_DNA"/>
</dbReference>
<name>A0A0F9IP95_9ZZZZ</name>
<evidence type="ECO:0000313" key="1">
    <source>
        <dbReference type="EMBL" id="KKM52633.1"/>
    </source>
</evidence>
<comment type="caution">
    <text evidence="1">The sequence shown here is derived from an EMBL/GenBank/DDBJ whole genome shotgun (WGS) entry which is preliminary data.</text>
</comment>
<gene>
    <name evidence="1" type="ORF">LCGC14_1554710</name>
</gene>
<organism evidence="1">
    <name type="scientific">marine sediment metagenome</name>
    <dbReference type="NCBI Taxonomy" id="412755"/>
    <lineage>
        <taxon>unclassified sequences</taxon>
        <taxon>metagenomes</taxon>
        <taxon>ecological metagenomes</taxon>
    </lineage>
</organism>
<reference evidence="1" key="1">
    <citation type="journal article" date="2015" name="Nature">
        <title>Complex archaea that bridge the gap between prokaryotes and eukaryotes.</title>
        <authorList>
            <person name="Spang A."/>
            <person name="Saw J.H."/>
            <person name="Jorgensen S.L."/>
            <person name="Zaremba-Niedzwiedzka K."/>
            <person name="Martijn J."/>
            <person name="Lind A.E."/>
            <person name="van Eijk R."/>
            <person name="Schleper C."/>
            <person name="Guy L."/>
            <person name="Ettema T.J."/>
        </authorList>
    </citation>
    <scope>NUCLEOTIDE SEQUENCE</scope>
</reference>
<accession>A0A0F9IP95</accession>
<dbReference type="AlphaFoldDB" id="A0A0F9IP95"/>